<gene>
    <name evidence="2" type="ORF">J3D65DRAFT_407005</name>
</gene>
<accession>A0ABR1LLX0</accession>
<name>A0ABR1LLX0_9PEZI</name>
<dbReference type="GeneID" id="92028881"/>
<organism evidence="2 3">
    <name type="scientific">Phyllosticta citribraziliensis</name>
    <dbReference type="NCBI Taxonomy" id="989973"/>
    <lineage>
        <taxon>Eukaryota</taxon>
        <taxon>Fungi</taxon>
        <taxon>Dikarya</taxon>
        <taxon>Ascomycota</taxon>
        <taxon>Pezizomycotina</taxon>
        <taxon>Dothideomycetes</taxon>
        <taxon>Dothideomycetes incertae sedis</taxon>
        <taxon>Botryosphaeriales</taxon>
        <taxon>Phyllostictaceae</taxon>
        <taxon>Phyllosticta</taxon>
    </lineage>
</organism>
<evidence type="ECO:0000313" key="2">
    <source>
        <dbReference type="EMBL" id="KAK7536183.1"/>
    </source>
</evidence>
<protein>
    <submittedName>
        <fullName evidence="2">Uncharacterized protein</fullName>
    </submittedName>
</protein>
<reference evidence="2 3" key="1">
    <citation type="submission" date="2024-04" db="EMBL/GenBank/DDBJ databases">
        <title>Phyllosticta paracitricarpa is synonymous to the EU quarantine fungus P. citricarpa based on phylogenomic analyses.</title>
        <authorList>
            <consortium name="Lawrence Berkeley National Laboratory"/>
            <person name="Van ingen-buijs V.A."/>
            <person name="Van westerhoven A.C."/>
            <person name="Haridas S."/>
            <person name="Skiadas P."/>
            <person name="Martin F."/>
            <person name="Groenewald J.Z."/>
            <person name="Crous P.W."/>
            <person name="Seidl M.F."/>
        </authorList>
    </citation>
    <scope>NUCLEOTIDE SEQUENCE [LARGE SCALE GENOMIC DNA]</scope>
    <source>
        <strain evidence="2 3">CPC 17464</strain>
    </source>
</reference>
<sequence>MEKDRPLVECRPGCGLEHTIQVDSCEVAFYKVSAHNQLRYERAVALPRSNADRCRWEGDNGEISQDEQVGSCGGPMRAAVMDSFMVACPSLKALALDRRNHRVQSREGQGDAQQSLGKLNHPRQKPHESAALHLMRQVVRRVHNVLACIAVLRCYQRGLHTGGRTRILLQTLVEILRSGYPAAARNRQDKLIFNAKMDTWRRSSYDSTTAGY</sequence>
<evidence type="ECO:0000313" key="3">
    <source>
        <dbReference type="Proteomes" id="UP001360953"/>
    </source>
</evidence>
<evidence type="ECO:0000256" key="1">
    <source>
        <dbReference type="SAM" id="MobiDB-lite"/>
    </source>
</evidence>
<dbReference type="EMBL" id="JBBPEH010000007">
    <property type="protein sequence ID" value="KAK7536183.1"/>
    <property type="molecule type" value="Genomic_DNA"/>
</dbReference>
<feature type="region of interest" description="Disordered" evidence="1">
    <location>
        <begin position="100"/>
        <end position="125"/>
    </location>
</feature>
<dbReference type="Proteomes" id="UP001360953">
    <property type="component" value="Unassembled WGS sequence"/>
</dbReference>
<proteinExistence type="predicted"/>
<comment type="caution">
    <text evidence="2">The sequence shown here is derived from an EMBL/GenBank/DDBJ whole genome shotgun (WGS) entry which is preliminary data.</text>
</comment>
<keyword evidence="3" id="KW-1185">Reference proteome</keyword>
<dbReference type="RefSeq" id="XP_066654599.1">
    <property type="nucleotide sequence ID" value="XM_066795975.1"/>
</dbReference>